<keyword evidence="5" id="KW-1133">Transmembrane helix</keyword>
<reference evidence="6" key="2">
    <citation type="submission" date="2018-05" db="EMBL/GenBank/DDBJ databases">
        <title>OpunRS2 (Oryza punctata Reference Sequence Version 2).</title>
        <authorList>
            <person name="Zhang J."/>
            <person name="Kudrna D."/>
            <person name="Lee S."/>
            <person name="Talag J."/>
            <person name="Welchert J."/>
            <person name="Wing R.A."/>
        </authorList>
    </citation>
    <scope>NUCLEOTIDE SEQUENCE [LARGE SCALE GENOMIC DNA]</scope>
</reference>
<dbReference type="GO" id="GO:0005506">
    <property type="term" value="F:iron ion binding"/>
    <property type="evidence" value="ECO:0007669"/>
    <property type="project" value="InterPro"/>
</dbReference>
<dbReference type="InterPro" id="IPR050529">
    <property type="entry name" value="CYP450_sterol_14alpha_dmase"/>
</dbReference>
<dbReference type="PANTHER" id="PTHR24304">
    <property type="entry name" value="CYTOCHROME P450 FAMILY 7"/>
    <property type="match status" value="1"/>
</dbReference>
<evidence type="ECO:0000313" key="7">
    <source>
        <dbReference type="Proteomes" id="UP000026962"/>
    </source>
</evidence>
<dbReference type="SUPFAM" id="SSF48264">
    <property type="entry name" value="Cytochrome P450"/>
    <property type="match status" value="1"/>
</dbReference>
<dbReference type="InterPro" id="IPR036396">
    <property type="entry name" value="Cyt_P450_sf"/>
</dbReference>
<evidence type="ECO:0000313" key="6">
    <source>
        <dbReference type="EnsemblPlants" id="OPUNC07G12190.1"/>
    </source>
</evidence>
<dbReference type="GO" id="GO:0004497">
    <property type="term" value="F:monooxygenase activity"/>
    <property type="evidence" value="ECO:0007669"/>
    <property type="project" value="InterPro"/>
</dbReference>
<keyword evidence="4" id="KW-0408">Iron</keyword>
<comment type="similarity">
    <text evidence="1">Belongs to the cytochrome P450 family.</text>
</comment>
<protein>
    <submittedName>
        <fullName evidence="6">Uncharacterized protein</fullName>
    </submittedName>
</protein>
<organism evidence="6">
    <name type="scientific">Oryza punctata</name>
    <name type="common">Red rice</name>
    <dbReference type="NCBI Taxonomy" id="4537"/>
    <lineage>
        <taxon>Eukaryota</taxon>
        <taxon>Viridiplantae</taxon>
        <taxon>Streptophyta</taxon>
        <taxon>Embryophyta</taxon>
        <taxon>Tracheophyta</taxon>
        <taxon>Spermatophyta</taxon>
        <taxon>Magnoliopsida</taxon>
        <taxon>Liliopsida</taxon>
        <taxon>Poales</taxon>
        <taxon>Poaceae</taxon>
        <taxon>BOP clade</taxon>
        <taxon>Oryzoideae</taxon>
        <taxon>Oryzeae</taxon>
        <taxon>Oryzinae</taxon>
        <taxon>Oryza</taxon>
    </lineage>
</organism>
<dbReference type="eggNOG" id="KOG0684">
    <property type="taxonomic scope" value="Eukaryota"/>
</dbReference>
<dbReference type="Gramene" id="OPUNC07G12190.1">
    <property type="protein sequence ID" value="OPUNC07G12190.1"/>
    <property type="gene ID" value="OPUNC07G12190"/>
</dbReference>
<dbReference type="HOGENOM" id="CLU_001570_15_3_1"/>
<dbReference type="GO" id="GO:0020037">
    <property type="term" value="F:heme binding"/>
    <property type="evidence" value="ECO:0007669"/>
    <property type="project" value="InterPro"/>
</dbReference>
<evidence type="ECO:0000256" key="4">
    <source>
        <dbReference type="ARBA" id="ARBA00023004"/>
    </source>
</evidence>
<feature type="transmembrane region" description="Helical" evidence="5">
    <location>
        <begin position="31"/>
        <end position="51"/>
    </location>
</feature>
<dbReference type="OMA" id="NRYNERA"/>
<evidence type="ECO:0000256" key="5">
    <source>
        <dbReference type="SAM" id="Phobius"/>
    </source>
</evidence>
<keyword evidence="2" id="KW-0349">Heme</keyword>
<name>A0A0E0LKB2_ORYPU</name>
<dbReference type="Gene3D" id="1.10.630.10">
    <property type="entry name" value="Cytochrome P450"/>
    <property type="match status" value="1"/>
</dbReference>
<sequence length="300" mass="33235">MKAFLFKLINSGRSSGLASMDHVTSSTISGGAMWVATVALLLTTTVILTALQKRKSSPAAMVVAAAPPVVQGAALIRFALAMARGGPLEVIREQQAKLGSVFTASAPIGLFKVTFLVGPEVSSHFYLAPDSEMSRGSLYAFTEPLFGPEVGYAVDLDTRTEQARFYWDVLKPRSIKANVGIMAEEVENYFSRWGEQGTVDLKRELEEVLMLIASRCLLGREVRESMLHEVCELFRELDNGLHLISILLPYLPTPAHRRRDRARQRLGEIFIEVIRSRRNSSHAAGTDENDDMLQRLINSR</sequence>
<dbReference type="AlphaFoldDB" id="A0A0E0LKB2"/>
<evidence type="ECO:0000256" key="2">
    <source>
        <dbReference type="ARBA" id="ARBA00022617"/>
    </source>
</evidence>
<dbReference type="Proteomes" id="UP000026962">
    <property type="component" value="Chromosome 7"/>
</dbReference>
<dbReference type="STRING" id="4537.A0A0E0LKB2"/>
<keyword evidence="5" id="KW-0472">Membrane</keyword>
<keyword evidence="7" id="KW-1185">Reference proteome</keyword>
<evidence type="ECO:0000256" key="3">
    <source>
        <dbReference type="ARBA" id="ARBA00022723"/>
    </source>
</evidence>
<dbReference type="GO" id="GO:0016705">
    <property type="term" value="F:oxidoreductase activity, acting on paired donors, with incorporation or reduction of molecular oxygen"/>
    <property type="evidence" value="ECO:0007669"/>
    <property type="project" value="InterPro"/>
</dbReference>
<keyword evidence="5" id="KW-0812">Transmembrane</keyword>
<evidence type="ECO:0000256" key="1">
    <source>
        <dbReference type="ARBA" id="ARBA00010617"/>
    </source>
</evidence>
<dbReference type="PANTHER" id="PTHR24304:SF2">
    <property type="entry name" value="24-HYDROXYCHOLESTEROL 7-ALPHA-HYDROXYLASE"/>
    <property type="match status" value="1"/>
</dbReference>
<accession>A0A0E0LKB2</accession>
<reference evidence="6" key="1">
    <citation type="submission" date="2015-04" db="UniProtKB">
        <authorList>
            <consortium name="EnsemblPlants"/>
        </authorList>
    </citation>
    <scope>IDENTIFICATION</scope>
</reference>
<dbReference type="EnsemblPlants" id="OPUNC07G12190.1">
    <property type="protein sequence ID" value="OPUNC07G12190.1"/>
    <property type="gene ID" value="OPUNC07G12190"/>
</dbReference>
<keyword evidence="3" id="KW-0479">Metal-binding</keyword>
<proteinExistence type="inferred from homology"/>